<dbReference type="PANTHER" id="PTHR24235">
    <property type="entry name" value="NEUROPEPTIDE Y RECEPTOR"/>
    <property type="match status" value="1"/>
</dbReference>
<keyword evidence="8" id="KW-0807">Transducer</keyword>
<sequence>MGRHFWFPLQYISKPFWRSEDHNGTNFFSAFYGFPNQSSFFHGDLDLDDMGDFDSSTRYEGESQSRTVKALLIVAYSVIICISLFGNILVCHVVTKNKRMHSATSLFIVNLAVADIMITILNTPFTLVRFVSSTWVFGKLMCHISRFVQYCSVHVSVLTLAAIALDRHQQQNYTNGLSSELPSSCRSFLEVPGLDYICTFVCAALACDLHHIHYGGQEALAEECHWGHHHGAILCPSAEEEDDAEDANGGGGGLCCLLVPTKLLPSAHFQ</sequence>
<feature type="domain" description="G-protein coupled receptors family 1 profile" evidence="10">
    <location>
        <begin position="86"/>
        <end position="168"/>
    </location>
</feature>
<keyword evidence="7 11" id="KW-0675">Receptor</keyword>
<evidence type="ECO:0000259" key="10">
    <source>
        <dbReference type="PROSITE" id="PS50262"/>
    </source>
</evidence>
<keyword evidence="4 9" id="KW-1133">Transmembrane helix</keyword>
<dbReference type="PANTHER" id="PTHR24235:SF29">
    <property type="entry name" value="GH23382P"/>
    <property type="match status" value="1"/>
</dbReference>
<evidence type="ECO:0000256" key="2">
    <source>
        <dbReference type="ARBA" id="ARBA00010663"/>
    </source>
</evidence>
<evidence type="ECO:0000256" key="4">
    <source>
        <dbReference type="ARBA" id="ARBA00022989"/>
    </source>
</evidence>
<dbReference type="Pfam" id="PF00001">
    <property type="entry name" value="7tm_1"/>
    <property type="match status" value="1"/>
</dbReference>
<feature type="transmembrane region" description="Helical" evidence="9">
    <location>
        <begin position="70"/>
        <end position="94"/>
    </location>
</feature>
<gene>
    <name evidence="11" type="primary">GPR83L</name>
    <name evidence="11" type="ORF">Y1Q_0015610</name>
</gene>
<evidence type="ECO:0000256" key="8">
    <source>
        <dbReference type="ARBA" id="ARBA00023224"/>
    </source>
</evidence>
<dbReference type="PRINTS" id="PR00237">
    <property type="entry name" value="GPCRRHODOPSN"/>
</dbReference>
<evidence type="ECO:0000313" key="11">
    <source>
        <dbReference type="EMBL" id="KYO38353.1"/>
    </source>
</evidence>
<keyword evidence="6 9" id="KW-0472">Membrane</keyword>
<name>A0A151NNJ5_ALLMI</name>
<dbReference type="SUPFAM" id="SSF81321">
    <property type="entry name" value="Family A G protein-coupled receptor-like"/>
    <property type="match status" value="1"/>
</dbReference>
<evidence type="ECO:0000256" key="5">
    <source>
        <dbReference type="ARBA" id="ARBA00023040"/>
    </source>
</evidence>
<evidence type="ECO:0000256" key="1">
    <source>
        <dbReference type="ARBA" id="ARBA00004141"/>
    </source>
</evidence>
<evidence type="ECO:0000256" key="6">
    <source>
        <dbReference type="ARBA" id="ARBA00023136"/>
    </source>
</evidence>
<accession>A0A151NNJ5</accession>
<dbReference type="Proteomes" id="UP000050525">
    <property type="component" value="Unassembled WGS sequence"/>
</dbReference>
<keyword evidence="3 9" id="KW-0812">Transmembrane</keyword>
<keyword evidence="12" id="KW-1185">Reference proteome</keyword>
<evidence type="ECO:0000256" key="9">
    <source>
        <dbReference type="SAM" id="Phobius"/>
    </source>
</evidence>
<feature type="transmembrane region" description="Helical" evidence="9">
    <location>
        <begin position="147"/>
        <end position="165"/>
    </location>
</feature>
<keyword evidence="5" id="KW-0297">G-protein coupled receptor</keyword>
<evidence type="ECO:0000256" key="7">
    <source>
        <dbReference type="ARBA" id="ARBA00023170"/>
    </source>
</evidence>
<protein>
    <submittedName>
        <fullName evidence="11">G-protein coupled receptor 83 isoform B</fullName>
    </submittedName>
</protein>
<proteinExistence type="inferred from homology"/>
<dbReference type="AlphaFoldDB" id="A0A151NNJ5"/>
<dbReference type="GO" id="GO:0004983">
    <property type="term" value="F:neuropeptide Y receptor activity"/>
    <property type="evidence" value="ECO:0007669"/>
    <property type="project" value="InterPro"/>
</dbReference>
<evidence type="ECO:0000256" key="3">
    <source>
        <dbReference type="ARBA" id="ARBA00022692"/>
    </source>
</evidence>
<dbReference type="InterPro" id="IPR000276">
    <property type="entry name" value="GPCR_Rhodpsn"/>
</dbReference>
<dbReference type="PRINTS" id="PR01012">
    <property type="entry name" value="NRPEPTIDEYR"/>
</dbReference>
<dbReference type="InterPro" id="IPR000611">
    <property type="entry name" value="NPY_rcpt"/>
</dbReference>
<organism evidence="11 12">
    <name type="scientific">Alligator mississippiensis</name>
    <name type="common">American alligator</name>
    <dbReference type="NCBI Taxonomy" id="8496"/>
    <lineage>
        <taxon>Eukaryota</taxon>
        <taxon>Metazoa</taxon>
        <taxon>Chordata</taxon>
        <taxon>Craniata</taxon>
        <taxon>Vertebrata</taxon>
        <taxon>Euteleostomi</taxon>
        <taxon>Archelosauria</taxon>
        <taxon>Archosauria</taxon>
        <taxon>Crocodylia</taxon>
        <taxon>Alligatoridae</taxon>
        <taxon>Alligatorinae</taxon>
        <taxon>Alligator</taxon>
    </lineage>
</organism>
<feature type="transmembrane region" description="Helical" evidence="9">
    <location>
        <begin position="106"/>
        <end position="127"/>
    </location>
</feature>
<comment type="subcellular location">
    <subcellularLocation>
        <location evidence="1">Membrane</location>
        <topology evidence="1">Multi-pass membrane protein</topology>
    </subcellularLocation>
</comment>
<dbReference type="EMBL" id="AKHW03002524">
    <property type="protein sequence ID" value="KYO38353.1"/>
    <property type="molecule type" value="Genomic_DNA"/>
</dbReference>
<evidence type="ECO:0000313" key="12">
    <source>
        <dbReference type="Proteomes" id="UP000050525"/>
    </source>
</evidence>
<dbReference type="PROSITE" id="PS50262">
    <property type="entry name" value="G_PROTEIN_RECEP_F1_2"/>
    <property type="match status" value="1"/>
</dbReference>
<dbReference type="InterPro" id="IPR017452">
    <property type="entry name" value="GPCR_Rhodpsn_7TM"/>
</dbReference>
<comment type="similarity">
    <text evidence="2">Belongs to the G-protein coupled receptor 1 family.</text>
</comment>
<dbReference type="GO" id="GO:0016020">
    <property type="term" value="C:membrane"/>
    <property type="evidence" value="ECO:0007669"/>
    <property type="project" value="UniProtKB-SubCell"/>
</dbReference>
<dbReference type="Gene3D" id="1.20.1070.10">
    <property type="entry name" value="Rhodopsin 7-helix transmembrane proteins"/>
    <property type="match status" value="1"/>
</dbReference>
<reference evidence="11 12" key="1">
    <citation type="journal article" date="2012" name="Genome Biol.">
        <title>Sequencing three crocodilian genomes to illuminate the evolution of archosaurs and amniotes.</title>
        <authorList>
            <person name="St John J.A."/>
            <person name="Braun E.L."/>
            <person name="Isberg S.R."/>
            <person name="Miles L.G."/>
            <person name="Chong A.Y."/>
            <person name="Gongora J."/>
            <person name="Dalzell P."/>
            <person name="Moran C."/>
            <person name="Bed'hom B."/>
            <person name="Abzhanov A."/>
            <person name="Burgess S.C."/>
            <person name="Cooksey A.M."/>
            <person name="Castoe T.A."/>
            <person name="Crawford N.G."/>
            <person name="Densmore L.D."/>
            <person name="Drew J.C."/>
            <person name="Edwards S.V."/>
            <person name="Faircloth B.C."/>
            <person name="Fujita M.K."/>
            <person name="Greenwold M.J."/>
            <person name="Hoffmann F.G."/>
            <person name="Howard J.M."/>
            <person name="Iguchi T."/>
            <person name="Janes D.E."/>
            <person name="Khan S.Y."/>
            <person name="Kohno S."/>
            <person name="de Koning A.J."/>
            <person name="Lance S.L."/>
            <person name="McCarthy F.M."/>
            <person name="McCormack J.E."/>
            <person name="Merchant M.E."/>
            <person name="Peterson D.G."/>
            <person name="Pollock D.D."/>
            <person name="Pourmand N."/>
            <person name="Raney B.J."/>
            <person name="Roessler K.A."/>
            <person name="Sanford J.R."/>
            <person name="Sawyer R.H."/>
            <person name="Schmidt C.J."/>
            <person name="Triplett E.W."/>
            <person name="Tuberville T.D."/>
            <person name="Venegas-Anaya M."/>
            <person name="Howard J.T."/>
            <person name="Jarvis E.D."/>
            <person name="Guillette L.J.Jr."/>
            <person name="Glenn T.C."/>
            <person name="Green R.E."/>
            <person name="Ray D.A."/>
        </authorList>
    </citation>
    <scope>NUCLEOTIDE SEQUENCE [LARGE SCALE GENOMIC DNA]</scope>
    <source>
        <strain evidence="11">KSC_2009_1</strain>
    </source>
</reference>
<comment type="caution">
    <text evidence="11">The sequence shown here is derived from an EMBL/GenBank/DDBJ whole genome shotgun (WGS) entry which is preliminary data.</text>
</comment>